<protein>
    <submittedName>
        <fullName evidence="1">Uncharacterized protein</fullName>
    </submittedName>
</protein>
<gene>
    <name evidence="1" type="ORF">GCM10023187_12400</name>
</gene>
<evidence type="ECO:0000313" key="1">
    <source>
        <dbReference type="EMBL" id="GAA4399876.1"/>
    </source>
</evidence>
<reference evidence="2" key="1">
    <citation type="journal article" date="2019" name="Int. J. Syst. Evol. Microbiol.">
        <title>The Global Catalogue of Microorganisms (GCM) 10K type strain sequencing project: providing services to taxonomists for standard genome sequencing and annotation.</title>
        <authorList>
            <consortium name="The Broad Institute Genomics Platform"/>
            <consortium name="The Broad Institute Genome Sequencing Center for Infectious Disease"/>
            <person name="Wu L."/>
            <person name="Ma J."/>
        </authorList>
    </citation>
    <scope>NUCLEOTIDE SEQUENCE [LARGE SCALE GENOMIC DNA]</scope>
    <source>
        <strain evidence="2">JCM 17925</strain>
    </source>
</reference>
<dbReference type="RefSeq" id="WP_345265034.1">
    <property type="nucleotide sequence ID" value="NZ_BAABHB010000002.1"/>
</dbReference>
<dbReference type="Proteomes" id="UP001500936">
    <property type="component" value="Unassembled WGS sequence"/>
</dbReference>
<dbReference type="EMBL" id="BAABHB010000002">
    <property type="protein sequence ID" value="GAA4399876.1"/>
    <property type="molecule type" value="Genomic_DNA"/>
</dbReference>
<organism evidence="1 2">
    <name type="scientific">Nibrella viscosa</name>
    <dbReference type="NCBI Taxonomy" id="1084524"/>
    <lineage>
        <taxon>Bacteria</taxon>
        <taxon>Pseudomonadati</taxon>
        <taxon>Bacteroidota</taxon>
        <taxon>Cytophagia</taxon>
        <taxon>Cytophagales</taxon>
        <taxon>Spirosomataceae</taxon>
        <taxon>Nibrella</taxon>
    </lineage>
</organism>
<name>A0ABP8K3W9_9BACT</name>
<accession>A0ABP8K3W9</accession>
<proteinExistence type="predicted"/>
<keyword evidence="2" id="KW-1185">Reference proteome</keyword>
<evidence type="ECO:0000313" key="2">
    <source>
        <dbReference type="Proteomes" id="UP001500936"/>
    </source>
</evidence>
<comment type="caution">
    <text evidence="1">The sequence shown here is derived from an EMBL/GenBank/DDBJ whole genome shotgun (WGS) entry which is preliminary data.</text>
</comment>
<sequence length="114" mass="13376">MEQALRSACLAYLEEKWSCPLDWSDDPQLANSTYFYRPTDEQVLTETVRLMELNMKNSLWLHQQRKVWGRPPGDPPVYPELYHQAKAELDKLPRKPPAIYCPPGLDYGLKERQN</sequence>